<name>A0A0B7MET8_9FIRM</name>
<reference evidence="3" key="1">
    <citation type="submission" date="2015-01" db="EMBL/GenBank/DDBJ databases">
        <authorList>
            <person name="Manzoor Shahid"/>
            <person name="Zubair Saima"/>
        </authorList>
    </citation>
    <scope>NUCLEOTIDE SEQUENCE [LARGE SCALE GENOMIC DNA]</scope>
    <source>
        <strain evidence="3">Sp3</strain>
    </source>
</reference>
<protein>
    <recommendedName>
        <fullName evidence="1">PseI/NeuA/B-like domain-containing protein</fullName>
    </recommendedName>
</protein>
<dbReference type="SUPFAM" id="SSF51569">
    <property type="entry name" value="Aldolase"/>
    <property type="match status" value="1"/>
</dbReference>
<dbReference type="InterPro" id="IPR013785">
    <property type="entry name" value="Aldolase_TIM"/>
</dbReference>
<dbReference type="PANTHER" id="PTHR42966:SF1">
    <property type="entry name" value="SIALIC ACID SYNTHASE"/>
    <property type="match status" value="1"/>
</dbReference>
<evidence type="ECO:0000313" key="2">
    <source>
        <dbReference type="EMBL" id="CEO88595.1"/>
    </source>
</evidence>
<dbReference type="EMBL" id="CDRZ01000134">
    <property type="protein sequence ID" value="CEO88595.1"/>
    <property type="molecule type" value="Genomic_DNA"/>
</dbReference>
<organism evidence="2 3">
    <name type="scientific">Syntrophaceticus schinkii</name>
    <dbReference type="NCBI Taxonomy" id="499207"/>
    <lineage>
        <taxon>Bacteria</taxon>
        <taxon>Bacillati</taxon>
        <taxon>Bacillota</taxon>
        <taxon>Clostridia</taxon>
        <taxon>Thermoanaerobacterales</taxon>
        <taxon>Thermoanaerobacterales Family III. Incertae Sedis</taxon>
        <taxon>Syntrophaceticus</taxon>
    </lineage>
</organism>
<dbReference type="InterPro" id="IPR013132">
    <property type="entry name" value="PseI/NeuA/B-like_N"/>
</dbReference>
<gene>
    <name evidence="2" type="ORF">SSCH_2190003</name>
</gene>
<evidence type="ECO:0000259" key="1">
    <source>
        <dbReference type="Pfam" id="PF03102"/>
    </source>
</evidence>
<dbReference type="GO" id="GO:0016051">
    <property type="term" value="P:carbohydrate biosynthetic process"/>
    <property type="evidence" value="ECO:0007669"/>
    <property type="project" value="InterPro"/>
</dbReference>
<dbReference type="AlphaFoldDB" id="A0A0B7MET8"/>
<feature type="domain" description="PseI/NeuA/B-like" evidence="1">
    <location>
        <begin position="24"/>
        <end position="54"/>
    </location>
</feature>
<dbReference type="InterPro" id="IPR051690">
    <property type="entry name" value="PseI-like"/>
</dbReference>
<dbReference type="Proteomes" id="UP000046155">
    <property type="component" value="Unassembled WGS sequence"/>
</dbReference>
<dbReference type="RefSeq" id="WP_044664723.1">
    <property type="nucleotide sequence ID" value="NZ_CDRZ01000134.1"/>
</dbReference>
<keyword evidence="3" id="KW-1185">Reference proteome</keyword>
<dbReference type="Pfam" id="PF03102">
    <property type="entry name" value="NeuB"/>
    <property type="match status" value="1"/>
</dbReference>
<dbReference type="GO" id="GO:0047444">
    <property type="term" value="F:N-acylneuraminate-9-phosphate synthase activity"/>
    <property type="evidence" value="ECO:0007669"/>
    <property type="project" value="TreeGrafter"/>
</dbReference>
<dbReference type="Gene3D" id="3.20.20.70">
    <property type="entry name" value="Aldolase class I"/>
    <property type="match status" value="1"/>
</dbReference>
<proteinExistence type="predicted"/>
<accession>A0A0B7MET8</accession>
<dbReference type="PANTHER" id="PTHR42966">
    <property type="entry name" value="N-ACETYLNEURAMINATE SYNTHASE"/>
    <property type="match status" value="1"/>
</dbReference>
<sequence>MNNVFIIAEAGVNHNGDIGLAKQLVDAALVAGADAVKFQTFKADQVVTGEAERDGVPKEKCA</sequence>
<evidence type="ECO:0000313" key="3">
    <source>
        <dbReference type="Proteomes" id="UP000046155"/>
    </source>
</evidence>